<sequence>MDIELNVNEERWLQFRDFSVKAVSVVASEFPRPVALDRDELLAPLARCVKQEQFVCVETLKRRRQARAMVVRDRVATAEQRARALLTLDAAAGAEDTATWKVDFRRAVEQAAEQLDQNPRYRLLWELDRDLPPKTAAPRQDDAPYDARSFVRLWHLVSASSTLHDQLVEAFASELHPLLRERDVVVDRSGLLDLAAYVLDGTLEHGLQQSLDDASPDWLQTPDGLPSDNPAAMALLEALTQREFDAACEGVALHDGAQVHALRARHRLWEDRQETLDGTIDYLVDAGILVVKPNDDATRYTLSPRMVAPLMSAKAAGSGGSGFTLLSTLRKTSGDTFKELAKEGAQILFTSATIGLGKLVLEKW</sequence>
<dbReference type="Proteomes" id="UP000252884">
    <property type="component" value="Unassembled WGS sequence"/>
</dbReference>
<proteinExistence type="predicted"/>
<comment type="caution">
    <text evidence="1">The sequence shown here is derived from an EMBL/GenBank/DDBJ whole genome shotgun (WGS) entry which is preliminary data.</text>
</comment>
<protein>
    <submittedName>
        <fullName evidence="1">Uncharacterized protein</fullName>
    </submittedName>
</protein>
<dbReference type="AlphaFoldDB" id="A0A368XL93"/>
<reference evidence="1 2" key="1">
    <citation type="submission" date="2018-07" db="EMBL/GenBank/DDBJ databases">
        <title>Genomic Encyclopedia of Type Strains, Phase IV (KMG-IV): sequencing the most valuable type-strain genomes for metagenomic binning, comparative biology and taxonomic classification.</title>
        <authorList>
            <person name="Goeker M."/>
        </authorList>
    </citation>
    <scope>NUCLEOTIDE SEQUENCE [LARGE SCALE GENOMIC DNA]</scope>
    <source>
        <strain evidence="1 2">DSM 21634</strain>
    </source>
</reference>
<keyword evidence="2" id="KW-1185">Reference proteome</keyword>
<evidence type="ECO:0000313" key="1">
    <source>
        <dbReference type="EMBL" id="RCW66804.1"/>
    </source>
</evidence>
<organism evidence="1 2">
    <name type="scientific">Pseudorhodoferax soli</name>
    <dbReference type="NCBI Taxonomy" id="545864"/>
    <lineage>
        <taxon>Bacteria</taxon>
        <taxon>Pseudomonadati</taxon>
        <taxon>Pseudomonadota</taxon>
        <taxon>Betaproteobacteria</taxon>
        <taxon>Burkholderiales</taxon>
        <taxon>Comamonadaceae</taxon>
    </lineage>
</organism>
<accession>A0A368XL93</accession>
<dbReference type="EMBL" id="QPJK01000010">
    <property type="protein sequence ID" value="RCW66804.1"/>
    <property type="molecule type" value="Genomic_DNA"/>
</dbReference>
<name>A0A368XL93_9BURK</name>
<evidence type="ECO:0000313" key="2">
    <source>
        <dbReference type="Proteomes" id="UP000252884"/>
    </source>
</evidence>
<dbReference type="RefSeq" id="WP_114471311.1">
    <property type="nucleotide sequence ID" value="NZ_QPJK01000010.1"/>
</dbReference>
<gene>
    <name evidence="1" type="ORF">DES41_110169</name>
</gene>